<dbReference type="Pfam" id="PF01411">
    <property type="entry name" value="tRNA-synt_2c"/>
    <property type="match status" value="1"/>
</dbReference>
<comment type="similarity">
    <text evidence="2">Belongs to the class-II aminoacyl-tRNA synthetase family. Alax-L subfamily.</text>
</comment>
<dbReference type="Gene3D" id="3.30.980.10">
    <property type="entry name" value="Threonyl-trna Synthetase, Chain A, domain 2"/>
    <property type="match status" value="1"/>
</dbReference>
<dbReference type="Gene3D" id="2.40.30.130">
    <property type="match status" value="1"/>
</dbReference>
<evidence type="ECO:0000256" key="1">
    <source>
        <dbReference type="ARBA" id="ARBA00001947"/>
    </source>
</evidence>
<feature type="domain" description="Threonyl/alanyl tRNA synthetase SAD" evidence="3">
    <location>
        <begin position="204"/>
        <end position="246"/>
    </location>
</feature>
<reference evidence="4 5" key="1">
    <citation type="submission" date="2023-04" db="EMBL/GenBank/DDBJ databases">
        <title>Genome of Basidiobolus ranarum AG-B5.</title>
        <authorList>
            <person name="Stajich J.E."/>
            <person name="Carter-House D."/>
            <person name="Gryganskyi A."/>
        </authorList>
    </citation>
    <scope>NUCLEOTIDE SEQUENCE [LARGE SCALE GENOMIC DNA]</scope>
    <source>
        <strain evidence="4 5">AG-B5</strain>
    </source>
</reference>
<keyword evidence="5" id="KW-1185">Reference proteome</keyword>
<evidence type="ECO:0000313" key="4">
    <source>
        <dbReference type="EMBL" id="KAK9768363.1"/>
    </source>
</evidence>
<dbReference type="PANTHER" id="PTHR43462">
    <property type="entry name" value="ALANYL-TRNA EDITING PROTEIN"/>
    <property type="match status" value="1"/>
</dbReference>
<dbReference type="SUPFAM" id="SSF55186">
    <property type="entry name" value="ThrRS/AlaRS common domain"/>
    <property type="match status" value="1"/>
</dbReference>
<comment type="caution">
    <text evidence="4">The sequence shown here is derived from an EMBL/GenBank/DDBJ whole genome shotgun (WGS) entry which is preliminary data.</text>
</comment>
<dbReference type="SUPFAM" id="SSF50447">
    <property type="entry name" value="Translation proteins"/>
    <property type="match status" value="1"/>
</dbReference>
<proteinExistence type="inferred from homology"/>
<name>A0ABR2X3Q0_9FUNG</name>
<dbReference type="PANTHER" id="PTHR43462:SF2">
    <property type="entry name" value="THREONYL AND ALANYL TRNA SYNTHETASE SECOND ADDITIONAL DOMAIN-CONTAINING PROTEIN"/>
    <property type="match status" value="1"/>
</dbReference>
<dbReference type="InterPro" id="IPR018164">
    <property type="entry name" value="Ala-tRNA-synth_IIc_N"/>
</dbReference>
<comment type="cofactor">
    <cofactor evidence="1">
        <name>Zn(2+)</name>
        <dbReference type="ChEBI" id="CHEBI:29105"/>
    </cofactor>
</comment>
<sequence>MTKATNLAYLIDTYSWNGQGLVLDIIPCTLPPNKILGTKNIDTPIFTVLLDTTLLYPQGGGQPSDKGQLIHDKGDHKVTFFVEHVSMKGEIVEHHGYFENGMLDVGNKVDIQVDGDYRMLNSRLHTAGHLIFSMIKKLELPLIEKKGYHFVDGPYVEFSGIWPTDLTKENFELKVNEAITENLEVTTRYAGQEDGVQENEENPMRYVTIGELTKSPCGGTHVRNISELGRVTIRKIKTSKGVTKISYELV</sequence>
<evidence type="ECO:0000259" key="3">
    <source>
        <dbReference type="SMART" id="SM00863"/>
    </source>
</evidence>
<dbReference type="Pfam" id="PF07973">
    <property type="entry name" value="tRNA_SAD"/>
    <property type="match status" value="1"/>
</dbReference>
<organism evidence="4 5">
    <name type="scientific">Basidiobolus ranarum</name>
    <dbReference type="NCBI Taxonomy" id="34480"/>
    <lineage>
        <taxon>Eukaryota</taxon>
        <taxon>Fungi</taxon>
        <taxon>Fungi incertae sedis</taxon>
        <taxon>Zoopagomycota</taxon>
        <taxon>Entomophthoromycotina</taxon>
        <taxon>Basidiobolomycetes</taxon>
        <taxon>Basidiobolales</taxon>
        <taxon>Basidiobolaceae</taxon>
        <taxon>Basidiobolus</taxon>
    </lineage>
</organism>
<accession>A0ABR2X3Q0</accession>
<dbReference type="InterPro" id="IPR012947">
    <property type="entry name" value="tRNA_SAD"/>
</dbReference>
<dbReference type="EMBL" id="JASJQH010000022">
    <property type="protein sequence ID" value="KAK9768363.1"/>
    <property type="molecule type" value="Genomic_DNA"/>
</dbReference>
<dbReference type="Proteomes" id="UP001479436">
    <property type="component" value="Unassembled WGS sequence"/>
</dbReference>
<protein>
    <recommendedName>
        <fullName evidence="3">Threonyl/alanyl tRNA synthetase SAD domain-containing protein</fullName>
    </recommendedName>
</protein>
<gene>
    <name evidence="4" type="ORF">K7432_001090</name>
</gene>
<evidence type="ECO:0000313" key="5">
    <source>
        <dbReference type="Proteomes" id="UP001479436"/>
    </source>
</evidence>
<dbReference type="InterPro" id="IPR018163">
    <property type="entry name" value="Thr/Ala-tRNA-synth_IIc_edit"/>
</dbReference>
<dbReference type="SMART" id="SM00863">
    <property type="entry name" value="tRNA_SAD"/>
    <property type="match status" value="1"/>
</dbReference>
<dbReference type="InterPro" id="IPR051335">
    <property type="entry name" value="Alanyl-tRNA_Editing_Enzymes"/>
</dbReference>
<dbReference type="InterPro" id="IPR009000">
    <property type="entry name" value="Transl_B-barrel_sf"/>
</dbReference>
<evidence type="ECO:0000256" key="2">
    <source>
        <dbReference type="ARBA" id="ARBA00008429"/>
    </source>
</evidence>